<name>A0AAI8Z7N9_9PEZI</name>
<dbReference type="AlphaFoldDB" id="A0AAI8Z7N9"/>
<dbReference type="PANTHER" id="PTHR35567">
    <property type="entry name" value="MALATE DEHYDROGENASE (AFU_ORTHOLOGUE AFUA_2G13800)"/>
    <property type="match status" value="1"/>
</dbReference>
<dbReference type="InterPro" id="IPR021851">
    <property type="entry name" value="DUF3455"/>
</dbReference>
<gene>
    <name evidence="2" type="ORF">LECACI_7A009192</name>
</gene>
<feature type="chain" id="PRO_5042559156" description="Malate dehydrogenase" evidence="1">
    <location>
        <begin position="19"/>
        <end position="254"/>
    </location>
</feature>
<keyword evidence="1" id="KW-0732">Signal</keyword>
<sequence>MLLQRTLLALAAVSTVAAVPLEKRRLDDWLSNSASSFIDFGKRHSWGGRNAQPGQCNLAAVQLPQAPKPLPEPSEGLQLYHVAVGRGTQNYTCDLSNTTAVPQATGALASLFNVTCMSADNPLLLSKIPDIALQLPVPSTSNAASPASQDLSGHHYFTDLTTAYFNLDTSLTAFGQGAFKKINSTNAPADAMDGQWGQGNGAVAWLKLQAKSEDECAFQEVYRVNTAGGQPPATCEGQQAAFEIQYSAEYWFYS</sequence>
<keyword evidence="3" id="KW-1185">Reference proteome</keyword>
<dbReference type="Proteomes" id="UP001296104">
    <property type="component" value="Unassembled WGS sequence"/>
</dbReference>
<evidence type="ECO:0000313" key="2">
    <source>
        <dbReference type="EMBL" id="CAK4034034.1"/>
    </source>
</evidence>
<accession>A0AAI8Z7N9</accession>
<organism evidence="2 3">
    <name type="scientific">Lecanosticta acicola</name>
    <dbReference type="NCBI Taxonomy" id="111012"/>
    <lineage>
        <taxon>Eukaryota</taxon>
        <taxon>Fungi</taxon>
        <taxon>Dikarya</taxon>
        <taxon>Ascomycota</taxon>
        <taxon>Pezizomycotina</taxon>
        <taxon>Dothideomycetes</taxon>
        <taxon>Dothideomycetidae</taxon>
        <taxon>Mycosphaerellales</taxon>
        <taxon>Mycosphaerellaceae</taxon>
        <taxon>Lecanosticta</taxon>
    </lineage>
</organism>
<feature type="signal peptide" evidence="1">
    <location>
        <begin position="1"/>
        <end position="18"/>
    </location>
</feature>
<reference evidence="2" key="1">
    <citation type="submission" date="2023-11" db="EMBL/GenBank/DDBJ databases">
        <authorList>
            <person name="Alioto T."/>
            <person name="Alioto T."/>
            <person name="Gomez Garrido J."/>
        </authorList>
    </citation>
    <scope>NUCLEOTIDE SEQUENCE</scope>
</reference>
<protein>
    <recommendedName>
        <fullName evidence="4">Malate dehydrogenase</fullName>
    </recommendedName>
</protein>
<dbReference type="Pfam" id="PF11937">
    <property type="entry name" value="DUF3455"/>
    <property type="match status" value="1"/>
</dbReference>
<evidence type="ECO:0000256" key="1">
    <source>
        <dbReference type="SAM" id="SignalP"/>
    </source>
</evidence>
<proteinExistence type="predicted"/>
<evidence type="ECO:0000313" key="3">
    <source>
        <dbReference type="Proteomes" id="UP001296104"/>
    </source>
</evidence>
<dbReference type="PANTHER" id="PTHR35567:SF1">
    <property type="entry name" value="CONSERVED FUNGAL PROTEIN (AFU_ORTHOLOGUE AFUA_1G14230)"/>
    <property type="match status" value="1"/>
</dbReference>
<dbReference type="EMBL" id="CAVMBE010000100">
    <property type="protein sequence ID" value="CAK4034034.1"/>
    <property type="molecule type" value="Genomic_DNA"/>
</dbReference>
<comment type="caution">
    <text evidence="2">The sequence shown here is derived from an EMBL/GenBank/DDBJ whole genome shotgun (WGS) entry which is preliminary data.</text>
</comment>
<evidence type="ECO:0008006" key="4">
    <source>
        <dbReference type="Google" id="ProtNLM"/>
    </source>
</evidence>